<dbReference type="KEGG" id="hhl:Halha_2453"/>
<evidence type="ECO:0000313" key="3">
    <source>
        <dbReference type="EMBL" id="AGB42327.1"/>
    </source>
</evidence>
<evidence type="ECO:0000313" key="4">
    <source>
        <dbReference type="Proteomes" id="UP000010880"/>
    </source>
</evidence>
<dbReference type="HOGENOM" id="CLU_1174092_0_0_9"/>
<feature type="domain" description="M23ase beta-sheet core" evidence="2">
    <location>
        <begin position="138"/>
        <end position="231"/>
    </location>
</feature>
<evidence type="ECO:0000259" key="2">
    <source>
        <dbReference type="Pfam" id="PF01551"/>
    </source>
</evidence>
<dbReference type="eggNOG" id="COG0739">
    <property type="taxonomic scope" value="Bacteria"/>
</dbReference>
<gene>
    <name evidence="3" type="ordered locus">Halha_2453</name>
</gene>
<dbReference type="InterPro" id="IPR011055">
    <property type="entry name" value="Dup_hybrid_motif"/>
</dbReference>
<dbReference type="CDD" id="cd12797">
    <property type="entry name" value="M23_peptidase"/>
    <property type="match status" value="1"/>
</dbReference>
<dbReference type="GO" id="GO:0004222">
    <property type="term" value="F:metalloendopeptidase activity"/>
    <property type="evidence" value="ECO:0007669"/>
    <property type="project" value="TreeGrafter"/>
</dbReference>
<dbReference type="Proteomes" id="UP000010880">
    <property type="component" value="Chromosome"/>
</dbReference>
<dbReference type="EMBL" id="CP003359">
    <property type="protein sequence ID" value="AGB42327.1"/>
    <property type="molecule type" value="Genomic_DNA"/>
</dbReference>
<keyword evidence="1" id="KW-1133">Transmembrane helix</keyword>
<organism evidence="3 4">
    <name type="scientific">Halobacteroides halobius (strain ATCC 35273 / DSM 5150 / MD-1)</name>
    <dbReference type="NCBI Taxonomy" id="748449"/>
    <lineage>
        <taxon>Bacteria</taxon>
        <taxon>Bacillati</taxon>
        <taxon>Bacillota</taxon>
        <taxon>Clostridia</taxon>
        <taxon>Halanaerobiales</taxon>
        <taxon>Halobacteroidaceae</taxon>
        <taxon>Halobacteroides</taxon>
    </lineage>
</organism>
<dbReference type="SUPFAM" id="SSF51261">
    <property type="entry name" value="Duplicated hybrid motif"/>
    <property type="match status" value="1"/>
</dbReference>
<dbReference type="InterPro" id="IPR050570">
    <property type="entry name" value="Cell_wall_metabolism_enzyme"/>
</dbReference>
<dbReference type="Gene3D" id="2.70.70.10">
    <property type="entry name" value="Glucose Permease (Domain IIA)"/>
    <property type="match status" value="1"/>
</dbReference>
<protein>
    <submittedName>
        <fullName evidence="3">Metalloendopeptidase-like membrane protein</fullName>
    </submittedName>
</protein>
<keyword evidence="1" id="KW-0472">Membrane</keyword>
<keyword evidence="4" id="KW-1185">Reference proteome</keyword>
<dbReference type="RefSeq" id="WP_015328041.1">
    <property type="nucleotide sequence ID" value="NC_019978.1"/>
</dbReference>
<dbReference type="OrthoDB" id="9814460at2"/>
<dbReference type="PANTHER" id="PTHR21666">
    <property type="entry name" value="PEPTIDASE-RELATED"/>
    <property type="match status" value="1"/>
</dbReference>
<dbReference type="Pfam" id="PF01551">
    <property type="entry name" value="Peptidase_M23"/>
    <property type="match status" value="1"/>
</dbReference>
<keyword evidence="1" id="KW-0812">Transmembrane</keyword>
<feature type="transmembrane region" description="Helical" evidence="1">
    <location>
        <begin position="21"/>
        <end position="41"/>
    </location>
</feature>
<reference evidence="4" key="1">
    <citation type="submission" date="2012-02" db="EMBL/GenBank/DDBJ databases">
        <title>The complete genome of Halobacteroides halobius DSM 5150.</title>
        <authorList>
            <person name="Lucas S."/>
            <person name="Copeland A."/>
            <person name="Lapidus A."/>
            <person name="Glavina del Rio T."/>
            <person name="Dalin E."/>
            <person name="Tice H."/>
            <person name="Bruce D."/>
            <person name="Goodwin L."/>
            <person name="Pitluck S."/>
            <person name="Peters L."/>
            <person name="Mikhailova N."/>
            <person name="Gu W."/>
            <person name="Kyrpides N."/>
            <person name="Mavromatis K."/>
            <person name="Ivanova N."/>
            <person name="Brettin T."/>
            <person name="Detter J.C."/>
            <person name="Han C."/>
            <person name="Larimer F."/>
            <person name="Land M."/>
            <person name="Hauser L."/>
            <person name="Markowitz V."/>
            <person name="Cheng J.-F."/>
            <person name="Hugenholtz P."/>
            <person name="Woyke T."/>
            <person name="Wu D."/>
            <person name="Tindall B."/>
            <person name="Pomrenke H."/>
            <person name="Brambilla E."/>
            <person name="Klenk H.-P."/>
            <person name="Eisen J.A."/>
        </authorList>
    </citation>
    <scope>NUCLEOTIDE SEQUENCE [LARGE SCALE GENOMIC DNA]</scope>
    <source>
        <strain evidence="4">ATCC 35273 / DSM 5150 / MD-1</strain>
    </source>
</reference>
<dbReference type="AlphaFoldDB" id="L0KAM1"/>
<dbReference type="STRING" id="748449.Halha_2453"/>
<dbReference type="PANTHER" id="PTHR21666:SF270">
    <property type="entry name" value="MUREIN HYDROLASE ACTIVATOR ENVC"/>
    <property type="match status" value="1"/>
</dbReference>
<dbReference type="InterPro" id="IPR016047">
    <property type="entry name" value="M23ase_b-sheet_dom"/>
</dbReference>
<evidence type="ECO:0000256" key="1">
    <source>
        <dbReference type="SAM" id="Phobius"/>
    </source>
</evidence>
<proteinExistence type="predicted"/>
<sequence length="236" mass="26680">MNKEQKDLTAKLKSIMKQIDWRRSLSVIGLFFILGASFAVYQHYNKPTQQSELSQQAKVEIVDIKTKETNYDLGSKKLELPVRKKTKDATGTKPKQAVKVTNNQVANAQFENLIMPVNGEVISSRQWYKDETLDAWRYNPGVDIAAKIGTKVKVVQDGKVEEIIKDDFKGITVIIKHQDEFKTLYGNLRSCKVKEGSPVKKGQIIGEVGDSGSDKNRLHFEIIKAGKRVPPTKYLK</sequence>
<name>L0KAM1_HALHC</name>
<accession>L0KAM1</accession>